<dbReference type="PROSITE" id="PS00237">
    <property type="entry name" value="G_PROTEIN_RECEP_F1_1"/>
    <property type="match status" value="1"/>
</dbReference>
<evidence type="ECO:0000256" key="2">
    <source>
        <dbReference type="ARBA" id="ARBA00022475"/>
    </source>
</evidence>
<feature type="transmembrane region" description="Helical" evidence="10">
    <location>
        <begin position="190"/>
        <end position="211"/>
    </location>
</feature>
<dbReference type="GO" id="GO:0005886">
    <property type="term" value="C:plasma membrane"/>
    <property type="evidence" value="ECO:0007669"/>
    <property type="project" value="UniProtKB-SubCell"/>
</dbReference>
<dbReference type="Pfam" id="PF00001">
    <property type="entry name" value="7tm_1"/>
    <property type="match status" value="1"/>
</dbReference>
<evidence type="ECO:0000256" key="8">
    <source>
        <dbReference type="ARBA" id="ARBA00023224"/>
    </source>
</evidence>
<comment type="subcellular location">
    <subcellularLocation>
        <location evidence="1">Cell membrane</location>
        <topology evidence="1">Multi-pass membrane protein</topology>
    </subcellularLocation>
</comment>
<feature type="domain" description="G-protein coupled receptors family 1 profile" evidence="11">
    <location>
        <begin position="130"/>
        <end position="381"/>
    </location>
</feature>
<feature type="transmembrane region" description="Helical" evidence="10">
    <location>
        <begin position="276"/>
        <end position="299"/>
    </location>
</feature>
<dbReference type="InterPro" id="IPR017452">
    <property type="entry name" value="GPCR_Rhodpsn_7TM"/>
</dbReference>
<evidence type="ECO:0000313" key="13">
    <source>
        <dbReference type="Proteomes" id="UP000694558"/>
    </source>
</evidence>
<dbReference type="PANTHER" id="PTHR24249">
    <property type="entry name" value="HISTAMINE RECEPTOR-RELATED G-PROTEIN COUPLED RECEPTOR"/>
    <property type="match status" value="1"/>
</dbReference>
<evidence type="ECO:0000259" key="11">
    <source>
        <dbReference type="PROSITE" id="PS50262"/>
    </source>
</evidence>
<feature type="transmembrane region" description="Helical" evidence="10">
    <location>
        <begin position="151"/>
        <end position="170"/>
    </location>
</feature>
<dbReference type="SUPFAM" id="SSF81321">
    <property type="entry name" value="Family A G protein-coupled receptor-like"/>
    <property type="match status" value="1"/>
</dbReference>
<feature type="transmembrane region" description="Helical" evidence="10">
    <location>
        <begin position="329"/>
        <end position="353"/>
    </location>
</feature>
<dbReference type="PANTHER" id="PTHR24249:SF387">
    <property type="entry name" value="HISTAMINE H2 RECEPTOR"/>
    <property type="match status" value="1"/>
</dbReference>
<dbReference type="AlphaFoldDB" id="A0A8D3BJ89"/>
<sequence>MFSESGRCRGYHPTLIAAGVRCRVGGLKVVKGHKELQLPPHVTPTCGLMFVPRAEGLFHNVGLLLICSRPCLCEQEEGRRRKTEMYSALNLSTCDDANLSALGPRGPQELAHRSVKVSVIVALGVIITLGNVAVLLVITSSVAGWSRNSRYFLLSLTAADSAFGLLVMPLNLWVSLLKDYAEGPDALCHAVAFCNATVHSTCMYTLATISLERYVAVFYPLQYSRVLTRRRALLLIAFAWCFPPCLLAPISFPGGIIEVHFSTASLVCNPAYSTNAGYSLSLTCFIFFPCSVVMTFANLRVWRAAKRQRLKLRKYERARRRRHNAASRVLVPVMAAYYTCWTPCMAAMIYNAVSGSSVPEWMEFVVVWLPTSNGFLNCIFYFWINRSFRRKFHLVLQRATLALCPKLAETLGCRGSSNAQFVSGFLDNNNSVYERSSSVSSTCTLLSLA</sequence>
<protein>
    <submittedName>
        <fullName evidence="12">Zgc:162592</fullName>
    </submittedName>
</protein>
<reference evidence="12" key="1">
    <citation type="submission" date="2023-05" db="EMBL/GenBank/DDBJ databases">
        <title>High-quality long-read genome of Scophthalmus maximus.</title>
        <authorList>
            <person name="Lien S."/>
            <person name="Martinez P."/>
        </authorList>
    </citation>
    <scope>NUCLEOTIDE SEQUENCE [LARGE SCALE GENOMIC DNA]</scope>
</reference>
<keyword evidence="7 9" id="KW-0675">Receptor</keyword>
<dbReference type="CDD" id="cd00637">
    <property type="entry name" value="7tm_classA_rhodopsin-like"/>
    <property type="match status" value="1"/>
</dbReference>
<dbReference type="PROSITE" id="PS50262">
    <property type="entry name" value="G_PROTEIN_RECEP_F1_2"/>
    <property type="match status" value="1"/>
</dbReference>
<keyword evidence="6 10" id="KW-0472">Membrane</keyword>
<evidence type="ECO:0000256" key="10">
    <source>
        <dbReference type="SAM" id="Phobius"/>
    </source>
</evidence>
<feature type="transmembrane region" description="Helical" evidence="10">
    <location>
        <begin position="232"/>
        <end position="256"/>
    </location>
</feature>
<keyword evidence="2" id="KW-1003">Cell membrane</keyword>
<dbReference type="GeneTree" id="ENSGT00940000164556"/>
<keyword evidence="8 9" id="KW-0807">Transducer</keyword>
<evidence type="ECO:0000256" key="9">
    <source>
        <dbReference type="RuleBase" id="RU000688"/>
    </source>
</evidence>
<evidence type="ECO:0000256" key="7">
    <source>
        <dbReference type="ARBA" id="ARBA00023170"/>
    </source>
</evidence>
<dbReference type="GO" id="GO:0004930">
    <property type="term" value="F:G protein-coupled receptor activity"/>
    <property type="evidence" value="ECO:0007669"/>
    <property type="project" value="UniProtKB-KW"/>
</dbReference>
<dbReference type="InterPro" id="IPR000276">
    <property type="entry name" value="GPCR_Rhodpsn"/>
</dbReference>
<dbReference type="PRINTS" id="PR00237">
    <property type="entry name" value="GPCRRHODOPSN"/>
</dbReference>
<evidence type="ECO:0000256" key="6">
    <source>
        <dbReference type="ARBA" id="ARBA00023136"/>
    </source>
</evidence>
<feature type="transmembrane region" description="Helical" evidence="10">
    <location>
        <begin position="117"/>
        <end position="139"/>
    </location>
</feature>
<keyword evidence="5 9" id="KW-0297">G-protein coupled receptor</keyword>
<dbReference type="Ensembl" id="ENSSMAT00000035544.2">
    <property type="protein sequence ID" value="ENSSMAP00000035097.2"/>
    <property type="gene ID" value="ENSSMAG00000021448.2"/>
</dbReference>
<gene>
    <name evidence="12" type="primary">zgc:162592</name>
</gene>
<dbReference type="Proteomes" id="UP000694558">
    <property type="component" value="Chromosome 5"/>
</dbReference>
<name>A0A8D3BJ89_SCOMX</name>
<reference evidence="12" key="2">
    <citation type="submission" date="2025-08" db="UniProtKB">
        <authorList>
            <consortium name="Ensembl"/>
        </authorList>
    </citation>
    <scope>IDENTIFICATION</scope>
</reference>
<dbReference type="Gene3D" id="1.20.1070.10">
    <property type="entry name" value="Rhodopsin 7-helix transmembrane proteins"/>
    <property type="match status" value="1"/>
</dbReference>
<organism evidence="12 13">
    <name type="scientific">Scophthalmus maximus</name>
    <name type="common">Turbot</name>
    <name type="synonym">Psetta maxima</name>
    <dbReference type="NCBI Taxonomy" id="52904"/>
    <lineage>
        <taxon>Eukaryota</taxon>
        <taxon>Metazoa</taxon>
        <taxon>Chordata</taxon>
        <taxon>Craniata</taxon>
        <taxon>Vertebrata</taxon>
        <taxon>Euteleostomi</taxon>
        <taxon>Actinopterygii</taxon>
        <taxon>Neopterygii</taxon>
        <taxon>Teleostei</taxon>
        <taxon>Neoteleostei</taxon>
        <taxon>Acanthomorphata</taxon>
        <taxon>Carangaria</taxon>
        <taxon>Pleuronectiformes</taxon>
        <taxon>Pleuronectoidei</taxon>
        <taxon>Scophthalmidae</taxon>
        <taxon>Scophthalmus</taxon>
    </lineage>
</organism>
<dbReference type="InterPro" id="IPR050569">
    <property type="entry name" value="TAAR"/>
</dbReference>
<evidence type="ECO:0000256" key="1">
    <source>
        <dbReference type="ARBA" id="ARBA00004651"/>
    </source>
</evidence>
<evidence type="ECO:0000256" key="4">
    <source>
        <dbReference type="ARBA" id="ARBA00022989"/>
    </source>
</evidence>
<keyword evidence="4 10" id="KW-1133">Transmembrane helix</keyword>
<proteinExistence type="inferred from homology"/>
<evidence type="ECO:0000256" key="5">
    <source>
        <dbReference type="ARBA" id="ARBA00023040"/>
    </source>
</evidence>
<evidence type="ECO:0000256" key="3">
    <source>
        <dbReference type="ARBA" id="ARBA00022692"/>
    </source>
</evidence>
<dbReference type="FunFam" id="1.20.1070.10:FF:000411">
    <property type="entry name" value="Zgc:162592"/>
    <property type="match status" value="1"/>
</dbReference>
<feature type="transmembrane region" description="Helical" evidence="10">
    <location>
        <begin position="365"/>
        <end position="384"/>
    </location>
</feature>
<keyword evidence="3 9" id="KW-0812">Transmembrane</keyword>
<evidence type="ECO:0000313" key="12">
    <source>
        <dbReference type="Ensembl" id="ENSSMAP00000035097.2"/>
    </source>
</evidence>
<accession>A0A8D3BJ89</accession>
<comment type="similarity">
    <text evidence="9">Belongs to the G-protein coupled receptor 1 family.</text>
</comment>